<organism evidence="7 8">
    <name type="scientific">Cinchona calisaya</name>
    <dbReference type="NCBI Taxonomy" id="153742"/>
    <lineage>
        <taxon>Eukaryota</taxon>
        <taxon>Viridiplantae</taxon>
        <taxon>Streptophyta</taxon>
        <taxon>Embryophyta</taxon>
        <taxon>Tracheophyta</taxon>
        <taxon>Spermatophyta</taxon>
        <taxon>Magnoliopsida</taxon>
        <taxon>eudicotyledons</taxon>
        <taxon>Gunneridae</taxon>
        <taxon>Pentapetalae</taxon>
        <taxon>asterids</taxon>
        <taxon>lamiids</taxon>
        <taxon>Gentianales</taxon>
        <taxon>Rubiaceae</taxon>
        <taxon>Cinchonoideae</taxon>
        <taxon>Cinchoneae</taxon>
        <taxon>Cinchona</taxon>
    </lineage>
</organism>
<keyword evidence="8" id="KW-1185">Reference proteome</keyword>
<feature type="compositionally biased region" description="Basic and acidic residues" evidence="5">
    <location>
        <begin position="202"/>
        <end position="211"/>
    </location>
</feature>
<evidence type="ECO:0000259" key="6">
    <source>
        <dbReference type="PROSITE" id="PS50023"/>
    </source>
</evidence>
<protein>
    <recommendedName>
        <fullName evidence="6">LIM zinc-binding domain-containing protein</fullName>
    </recommendedName>
</protein>
<evidence type="ECO:0000256" key="4">
    <source>
        <dbReference type="PROSITE-ProRule" id="PRU00125"/>
    </source>
</evidence>
<dbReference type="InterPro" id="IPR001781">
    <property type="entry name" value="Znf_LIM"/>
</dbReference>
<reference evidence="7 8" key="1">
    <citation type="submission" date="2024-11" db="EMBL/GenBank/DDBJ databases">
        <title>A near-complete genome assembly of Cinchona calisaya.</title>
        <authorList>
            <person name="Lian D.C."/>
            <person name="Zhao X.W."/>
            <person name="Wei L."/>
        </authorList>
    </citation>
    <scope>NUCLEOTIDE SEQUENCE [LARGE SCALE GENOMIC DNA]</scope>
    <source>
        <tissue evidence="7">Nenye</tissue>
    </source>
</reference>
<evidence type="ECO:0000256" key="2">
    <source>
        <dbReference type="ARBA" id="ARBA00022833"/>
    </source>
</evidence>
<dbReference type="EMBL" id="JBJUIK010000017">
    <property type="protein sequence ID" value="KAL3498804.1"/>
    <property type="molecule type" value="Genomic_DNA"/>
</dbReference>
<evidence type="ECO:0000256" key="1">
    <source>
        <dbReference type="ARBA" id="ARBA00022723"/>
    </source>
</evidence>
<sequence length="211" mass="23349">MSFIGTQQKCKACDKTVHFAEMMSADGVPFHNTCFRCSHCNGRLTMSNYSKSPIDGALYCKAHFEQLLKEKGGFTNTLSSSGKPNGLNRTPSKVSTLFSGTQEKCNVCKKTVYPLEKVTVEGEFFHKSCFRCAHGGCFLNPSSYAALDGILYCKPHFSQLFKQKGCYNHLTKTTSLKKNALEQPEEGAVANDQEQDSNTTDPPKEDAENTQ</sequence>
<name>A0ABD2XX56_9GENT</name>
<evidence type="ECO:0000256" key="3">
    <source>
        <dbReference type="ARBA" id="ARBA00023038"/>
    </source>
</evidence>
<dbReference type="AlphaFoldDB" id="A0ABD2XX56"/>
<evidence type="ECO:0000256" key="5">
    <source>
        <dbReference type="SAM" id="MobiDB-lite"/>
    </source>
</evidence>
<feature type="region of interest" description="Disordered" evidence="5">
    <location>
        <begin position="177"/>
        <end position="211"/>
    </location>
</feature>
<dbReference type="Proteomes" id="UP001630127">
    <property type="component" value="Unassembled WGS sequence"/>
</dbReference>
<dbReference type="SUPFAM" id="SSF57716">
    <property type="entry name" value="Glucocorticoid receptor-like (DNA-binding domain)"/>
    <property type="match status" value="4"/>
</dbReference>
<dbReference type="PROSITE" id="PS50023">
    <property type="entry name" value="LIM_DOMAIN_2"/>
    <property type="match status" value="2"/>
</dbReference>
<dbReference type="GO" id="GO:0051017">
    <property type="term" value="P:actin filament bundle assembly"/>
    <property type="evidence" value="ECO:0007669"/>
    <property type="project" value="UniProtKB-ARBA"/>
</dbReference>
<feature type="domain" description="LIM zinc-binding" evidence="6">
    <location>
        <begin position="103"/>
        <end position="163"/>
    </location>
</feature>
<proteinExistence type="predicted"/>
<comment type="caution">
    <text evidence="7">The sequence shown here is derived from an EMBL/GenBank/DDBJ whole genome shotgun (WGS) entry which is preliminary data.</text>
</comment>
<dbReference type="GO" id="GO:0046872">
    <property type="term" value="F:metal ion binding"/>
    <property type="evidence" value="ECO:0007669"/>
    <property type="project" value="UniProtKB-KW"/>
</dbReference>
<dbReference type="Pfam" id="PF00412">
    <property type="entry name" value="LIM"/>
    <property type="match status" value="2"/>
</dbReference>
<keyword evidence="2 4" id="KW-0862">Zinc</keyword>
<keyword evidence="1 4" id="KW-0479">Metal-binding</keyword>
<evidence type="ECO:0000313" key="7">
    <source>
        <dbReference type="EMBL" id="KAL3498804.1"/>
    </source>
</evidence>
<dbReference type="Gene3D" id="2.10.110.10">
    <property type="entry name" value="Cysteine Rich Protein"/>
    <property type="match status" value="2"/>
</dbReference>
<gene>
    <name evidence="7" type="ORF">ACH5RR_041536</name>
</gene>
<accession>A0ABD2XX56</accession>
<evidence type="ECO:0000313" key="8">
    <source>
        <dbReference type="Proteomes" id="UP001630127"/>
    </source>
</evidence>
<dbReference type="GO" id="GO:0051015">
    <property type="term" value="F:actin filament binding"/>
    <property type="evidence" value="ECO:0007669"/>
    <property type="project" value="UniProtKB-ARBA"/>
</dbReference>
<dbReference type="FunFam" id="2.10.110.10:FF:000002">
    <property type="entry name" value="LIM domain and actin-binding 1"/>
    <property type="match status" value="2"/>
</dbReference>
<keyword evidence="3 4" id="KW-0440">LIM domain</keyword>
<dbReference type="SMART" id="SM00132">
    <property type="entry name" value="LIM"/>
    <property type="match status" value="2"/>
</dbReference>
<dbReference type="PANTHER" id="PTHR24206">
    <property type="entry name" value="OS06G0237300 PROTEIN"/>
    <property type="match status" value="1"/>
</dbReference>
<dbReference type="PROSITE" id="PS00478">
    <property type="entry name" value="LIM_DOMAIN_1"/>
    <property type="match status" value="1"/>
</dbReference>
<feature type="domain" description="LIM zinc-binding" evidence="6">
    <location>
        <begin position="8"/>
        <end position="70"/>
    </location>
</feature>